<organism evidence="1 2">
    <name type="scientific">Kineosphaera limosa NBRC 100340</name>
    <dbReference type="NCBI Taxonomy" id="1184609"/>
    <lineage>
        <taxon>Bacteria</taxon>
        <taxon>Bacillati</taxon>
        <taxon>Actinomycetota</taxon>
        <taxon>Actinomycetes</taxon>
        <taxon>Micrococcales</taxon>
        <taxon>Dermatophilaceae</taxon>
        <taxon>Kineosphaera</taxon>
    </lineage>
</organism>
<gene>
    <name evidence="1" type="ORF">KILIM_018_00910</name>
</gene>
<dbReference type="SUPFAM" id="SSF69279">
    <property type="entry name" value="Phage tail proteins"/>
    <property type="match status" value="1"/>
</dbReference>
<evidence type="ECO:0000313" key="2">
    <source>
        <dbReference type="Proteomes" id="UP000008366"/>
    </source>
</evidence>
<dbReference type="OrthoDB" id="4070623at2"/>
<keyword evidence="2" id="KW-1185">Reference proteome</keyword>
<name>K6WNH4_9MICO</name>
<proteinExistence type="predicted"/>
<evidence type="ECO:0000313" key="1">
    <source>
        <dbReference type="EMBL" id="GAB95341.1"/>
    </source>
</evidence>
<dbReference type="Pfam" id="PF05954">
    <property type="entry name" value="Phage_GPD"/>
    <property type="match status" value="1"/>
</dbReference>
<sequence>MSVLAAYVATPGLTVAGQDQPELADNLLSLEVECDIVGLSRCVLTVRNWGQRNGRPGFLYADRDLLDFGAELSVALGPDRTTVFSGTISSIAADYRPDDVAQATVHAEDALYDLRLTRRTRTFEDSSLGAVADRIAGEHGIRARVDVPTVQRAVVAQLNQSDLALLRGLARQEDAEVWLDGRDLHVARRPGRGMGADVPRLAYGANLLSFAVRADLADQVSEVRATGWSVADKDAIDEAIGAGELGAELGSLTSGTALLEEARGRRTEPLVRGVPLAADEARALARAAYLERARRFVTGTAVTGGTPAARVGGPVELGGLGTMFEGRYTVTRVRHTYDLRTGLRTHLDVERPGIGGAR</sequence>
<dbReference type="EMBL" id="BAHD01000018">
    <property type="protein sequence ID" value="GAB95341.1"/>
    <property type="molecule type" value="Genomic_DNA"/>
</dbReference>
<dbReference type="STRING" id="1184609.KILIM_018_00910"/>
<dbReference type="Proteomes" id="UP000008366">
    <property type="component" value="Unassembled WGS sequence"/>
</dbReference>
<dbReference type="eggNOG" id="COG3500">
    <property type="taxonomic scope" value="Bacteria"/>
</dbReference>
<evidence type="ECO:0008006" key="3">
    <source>
        <dbReference type="Google" id="ProtNLM"/>
    </source>
</evidence>
<comment type="caution">
    <text evidence="1">The sequence shown here is derived from an EMBL/GenBank/DDBJ whole genome shotgun (WGS) entry which is preliminary data.</text>
</comment>
<dbReference type="RefSeq" id="WP_006591873.1">
    <property type="nucleotide sequence ID" value="NZ_BAHD01000018.1"/>
</dbReference>
<dbReference type="AlphaFoldDB" id="K6WNH4"/>
<reference evidence="1 2" key="1">
    <citation type="submission" date="2012-08" db="EMBL/GenBank/DDBJ databases">
        <title>Whole genome shotgun sequence of Kineosphaera limosa NBRC 100340.</title>
        <authorList>
            <person name="Yoshida I."/>
            <person name="Isaki S."/>
            <person name="Hosoyama A."/>
            <person name="Tsuchikane K."/>
            <person name="Katsumata H."/>
            <person name="Ando Y."/>
            <person name="Ohji S."/>
            <person name="Hamada M."/>
            <person name="Tamura T."/>
            <person name="Yamazoe A."/>
            <person name="Yamazaki S."/>
            <person name="Fujita N."/>
        </authorList>
    </citation>
    <scope>NUCLEOTIDE SEQUENCE [LARGE SCALE GENOMIC DNA]</scope>
    <source>
        <strain evidence="1 2">NBRC 100340</strain>
    </source>
</reference>
<protein>
    <recommendedName>
        <fullName evidence="3">Phage late control D family protein</fullName>
    </recommendedName>
</protein>
<accession>K6WNH4</accession>